<evidence type="ECO:0000313" key="2">
    <source>
        <dbReference type="EMBL" id="CAE6337350.1"/>
    </source>
</evidence>
<dbReference type="CDD" id="cd03139">
    <property type="entry name" value="GATase1_PfpI_2"/>
    <property type="match status" value="1"/>
</dbReference>
<dbReference type="SUPFAM" id="SSF52317">
    <property type="entry name" value="Class I glutamine amidotransferase-like"/>
    <property type="match status" value="1"/>
</dbReference>
<gene>
    <name evidence="2" type="ORF">RDB_LOCUS1490</name>
</gene>
<dbReference type="InterPro" id="IPR002818">
    <property type="entry name" value="DJ-1/PfpI"/>
</dbReference>
<dbReference type="Proteomes" id="UP000663846">
    <property type="component" value="Unassembled WGS sequence"/>
</dbReference>
<organism evidence="2 3">
    <name type="scientific">Rhizoctonia solani</name>
    <dbReference type="NCBI Taxonomy" id="456999"/>
    <lineage>
        <taxon>Eukaryota</taxon>
        <taxon>Fungi</taxon>
        <taxon>Dikarya</taxon>
        <taxon>Basidiomycota</taxon>
        <taxon>Agaricomycotina</taxon>
        <taxon>Agaricomycetes</taxon>
        <taxon>Cantharellales</taxon>
        <taxon>Ceratobasidiaceae</taxon>
        <taxon>Rhizoctonia</taxon>
    </lineage>
</organism>
<dbReference type="EMBL" id="CAJMWS010000015">
    <property type="protein sequence ID" value="CAE6337350.1"/>
    <property type="molecule type" value="Genomic_DNA"/>
</dbReference>
<sequence length="229" mass="24744">MSDTQVLTIAVVLCQGVTTLDYQGPMEILETASINSLGGQWLATIPGMLKPKVKFECEFVAESRDPIRGSSGPFIVATKTFEEVEGKQFDIILVPAGAPSFDPESIPKSVAKFIRAQVPGAKYVFSVCGGSWTLATLGLLDGKRATSNKATFNEIKKTTSPAVQWVAKARWVVDGKFWTSSGVTAGQDMAYEFLKTLTGEEFALAAKNMVELRAAGQDDDEFADVFKLT</sequence>
<evidence type="ECO:0000313" key="3">
    <source>
        <dbReference type="Proteomes" id="UP000663846"/>
    </source>
</evidence>
<protein>
    <recommendedName>
        <fullName evidence="1">DJ-1/PfpI domain-containing protein</fullName>
    </recommendedName>
</protein>
<name>A0A8H2W727_9AGAM</name>
<reference evidence="2" key="1">
    <citation type="submission" date="2021-01" db="EMBL/GenBank/DDBJ databases">
        <authorList>
            <person name="Kaushik A."/>
        </authorList>
    </citation>
    <scope>NUCLEOTIDE SEQUENCE</scope>
    <source>
        <strain evidence="2">AG1-1C</strain>
    </source>
</reference>
<dbReference type="Gene3D" id="3.40.50.880">
    <property type="match status" value="1"/>
</dbReference>
<evidence type="ECO:0000259" key="1">
    <source>
        <dbReference type="Pfam" id="PF01965"/>
    </source>
</evidence>
<comment type="caution">
    <text evidence="2">The sequence shown here is derived from an EMBL/GenBank/DDBJ whole genome shotgun (WGS) entry which is preliminary data.</text>
</comment>
<feature type="domain" description="DJ-1/PfpI" evidence="1">
    <location>
        <begin position="9"/>
        <end position="195"/>
    </location>
</feature>
<dbReference type="Pfam" id="PF01965">
    <property type="entry name" value="DJ-1_PfpI"/>
    <property type="match status" value="1"/>
</dbReference>
<accession>A0A8H2W727</accession>
<dbReference type="InterPro" id="IPR029062">
    <property type="entry name" value="Class_I_gatase-like"/>
</dbReference>
<dbReference type="InterPro" id="IPR052158">
    <property type="entry name" value="INH-QAR"/>
</dbReference>
<dbReference type="PANTHER" id="PTHR43130:SF15">
    <property type="entry name" value="THIJ_PFPI FAMILY PROTEIN (AFU_ORTHOLOGUE AFUA_5G14240)"/>
    <property type="match status" value="1"/>
</dbReference>
<proteinExistence type="predicted"/>
<dbReference type="AlphaFoldDB" id="A0A8H2W727"/>
<dbReference type="PANTHER" id="PTHR43130">
    <property type="entry name" value="ARAC-FAMILY TRANSCRIPTIONAL REGULATOR"/>
    <property type="match status" value="1"/>
</dbReference>